<dbReference type="NCBIfam" id="NF000642">
    <property type="entry name" value="PRK00024.1"/>
    <property type="match status" value="1"/>
</dbReference>
<dbReference type="Pfam" id="PF20582">
    <property type="entry name" value="UPF0758_N"/>
    <property type="match status" value="1"/>
</dbReference>
<dbReference type="Gene3D" id="3.40.140.10">
    <property type="entry name" value="Cytidine Deaminase, domain 2"/>
    <property type="match status" value="1"/>
</dbReference>
<evidence type="ECO:0000256" key="1">
    <source>
        <dbReference type="ARBA" id="ARBA00010243"/>
    </source>
</evidence>
<feature type="domain" description="MPN" evidence="8">
    <location>
        <begin position="106"/>
        <end position="228"/>
    </location>
</feature>
<keyword evidence="2" id="KW-0645">Protease</keyword>
<evidence type="ECO:0000313" key="9">
    <source>
        <dbReference type="EMBL" id="MBC8572261.1"/>
    </source>
</evidence>
<sequence length="237" mass="26686">MKYTMKEMPADQRPYEKCSKYGCESLSDAELLAVILRTGTDGTTSVDLACEVLQKTGRDDLSGLYRISVPELCQIRGIGRVKATQIKCIAELSRRIAKSGVSRKHLFTSALEIAEYYMEDFRHCDQEHVFVMSFDTRGHLLGDKIITKGTVNQSLITPREVYLEALQNRAAYIVLLHNHPSGDATPSPEDFRITERMGQAGQIMGIPMMDHIILGDRCYYSFCEHHSLTADEESEVS</sequence>
<evidence type="ECO:0000256" key="4">
    <source>
        <dbReference type="ARBA" id="ARBA00022801"/>
    </source>
</evidence>
<evidence type="ECO:0000259" key="8">
    <source>
        <dbReference type="PROSITE" id="PS50249"/>
    </source>
</evidence>
<evidence type="ECO:0000313" key="10">
    <source>
        <dbReference type="Proteomes" id="UP000657421"/>
    </source>
</evidence>
<accession>A0ABR7N784</accession>
<dbReference type="PANTHER" id="PTHR30471:SF3">
    <property type="entry name" value="UPF0758 PROTEIN YEES-RELATED"/>
    <property type="match status" value="1"/>
</dbReference>
<keyword evidence="6" id="KW-0482">Metalloprotease</keyword>
<dbReference type="InterPro" id="IPR046778">
    <property type="entry name" value="UPF0758_N"/>
</dbReference>
<keyword evidence="4" id="KW-0378">Hydrolase</keyword>
<dbReference type="RefSeq" id="WP_249307247.1">
    <property type="nucleotide sequence ID" value="NZ_JACRSZ010000003.1"/>
</dbReference>
<dbReference type="PROSITE" id="PS50249">
    <property type="entry name" value="MPN"/>
    <property type="match status" value="1"/>
</dbReference>
<dbReference type="InterPro" id="IPR020891">
    <property type="entry name" value="UPF0758_CS"/>
</dbReference>
<dbReference type="InterPro" id="IPR001405">
    <property type="entry name" value="UPF0758"/>
</dbReference>
<dbReference type="InterPro" id="IPR037518">
    <property type="entry name" value="MPN"/>
</dbReference>
<evidence type="ECO:0000256" key="2">
    <source>
        <dbReference type="ARBA" id="ARBA00022670"/>
    </source>
</evidence>
<dbReference type="PROSITE" id="PS01302">
    <property type="entry name" value="UPF0758"/>
    <property type="match status" value="1"/>
</dbReference>
<comment type="similarity">
    <text evidence="1 7">Belongs to the UPF0758 family.</text>
</comment>
<evidence type="ECO:0000256" key="3">
    <source>
        <dbReference type="ARBA" id="ARBA00022723"/>
    </source>
</evidence>
<dbReference type="NCBIfam" id="TIGR00608">
    <property type="entry name" value="radc"/>
    <property type="match status" value="1"/>
</dbReference>
<dbReference type="Proteomes" id="UP000657421">
    <property type="component" value="Unassembled WGS sequence"/>
</dbReference>
<keyword evidence="3" id="KW-0479">Metal-binding</keyword>
<evidence type="ECO:0000256" key="6">
    <source>
        <dbReference type="ARBA" id="ARBA00023049"/>
    </source>
</evidence>
<name>A0ABR7N784_9FIRM</name>
<organism evidence="9 10">
    <name type="scientific">Jingyaoa shaoxingensis</name>
    <dbReference type="NCBI Taxonomy" id="2763671"/>
    <lineage>
        <taxon>Bacteria</taxon>
        <taxon>Bacillati</taxon>
        <taxon>Bacillota</taxon>
        <taxon>Clostridia</taxon>
        <taxon>Lachnospirales</taxon>
        <taxon>Lachnospiraceae</taxon>
        <taxon>Jingyaoa</taxon>
    </lineage>
</organism>
<proteinExistence type="inferred from homology"/>
<dbReference type="PANTHER" id="PTHR30471">
    <property type="entry name" value="DNA REPAIR PROTEIN RADC"/>
    <property type="match status" value="1"/>
</dbReference>
<reference evidence="9 10" key="1">
    <citation type="submission" date="2020-08" db="EMBL/GenBank/DDBJ databases">
        <title>Genome public.</title>
        <authorList>
            <person name="Liu C."/>
            <person name="Sun Q."/>
        </authorList>
    </citation>
    <scope>NUCLEOTIDE SEQUENCE [LARGE SCALE GENOMIC DNA]</scope>
    <source>
        <strain evidence="9 10">NSJ-46</strain>
    </source>
</reference>
<gene>
    <name evidence="9" type="primary">radC</name>
    <name evidence="9" type="ORF">H8716_04055</name>
</gene>
<dbReference type="CDD" id="cd08071">
    <property type="entry name" value="MPN_DUF2466"/>
    <property type="match status" value="1"/>
</dbReference>
<evidence type="ECO:0000256" key="7">
    <source>
        <dbReference type="RuleBase" id="RU003797"/>
    </source>
</evidence>
<dbReference type="InterPro" id="IPR025657">
    <property type="entry name" value="RadC_JAB"/>
</dbReference>
<dbReference type="EMBL" id="JACRSZ010000003">
    <property type="protein sequence ID" value="MBC8572261.1"/>
    <property type="molecule type" value="Genomic_DNA"/>
</dbReference>
<dbReference type="SUPFAM" id="SSF102712">
    <property type="entry name" value="JAB1/MPN domain"/>
    <property type="match status" value="1"/>
</dbReference>
<keyword evidence="10" id="KW-1185">Reference proteome</keyword>
<comment type="caution">
    <text evidence="9">The sequence shown here is derived from an EMBL/GenBank/DDBJ whole genome shotgun (WGS) entry which is preliminary data.</text>
</comment>
<evidence type="ECO:0000256" key="5">
    <source>
        <dbReference type="ARBA" id="ARBA00022833"/>
    </source>
</evidence>
<keyword evidence="5" id="KW-0862">Zinc</keyword>
<dbReference type="Pfam" id="PF04002">
    <property type="entry name" value="RadC"/>
    <property type="match status" value="1"/>
</dbReference>
<protein>
    <submittedName>
        <fullName evidence="9">DNA repair protein RadC</fullName>
    </submittedName>
</protein>